<comment type="cofactor">
    <cofactor evidence="1">
        <name>pyrroloquinoline quinone</name>
        <dbReference type="ChEBI" id="CHEBI:58442"/>
    </cofactor>
</comment>
<evidence type="ECO:0000256" key="1">
    <source>
        <dbReference type="ARBA" id="ARBA00001931"/>
    </source>
</evidence>
<comment type="caution">
    <text evidence="6">The sequence shown here is derived from an EMBL/GenBank/DDBJ whole genome shotgun (WGS) entry which is preliminary data.</text>
</comment>
<dbReference type="Pfam" id="PF01011">
    <property type="entry name" value="PQQ"/>
    <property type="match status" value="1"/>
</dbReference>
<dbReference type="SMART" id="SM00564">
    <property type="entry name" value="PQQ"/>
    <property type="match status" value="2"/>
</dbReference>
<evidence type="ECO:0000313" key="6">
    <source>
        <dbReference type="EMBL" id="MBS3652268.1"/>
    </source>
</evidence>
<dbReference type="EMBL" id="JAGWCR010000022">
    <property type="protein sequence ID" value="MBS3652268.1"/>
    <property type="molecule type" value="Genomic_DNA"/>
</dbReference>
<dbReference type="PANTHER" id="PTHR32303">
    <property type="entry name" value="QUINOPROTEIN ALCOHOL DEHYDROGENASE (CYTOCHROME C)"/>
    <property type="match status" value="1"/>
</dbReference>
<feature type="domain" description="Pyrrolo-quinoline quinone repeat" evidence="5">
    <location>
        <begin position="203"/>
        <end position="269"/>
    </location>
</feature>
<feature type="domain" description="Pyrrolo-quinoline quinone repeat" evidence="4">
    <location>
        <begin position="10"/>
        <end position="109"/>
    </location>
</feature>
<evidence type="ECO:0000256" key="3">
    <source>
        <dbReference type="ARBA" id="ARBA00023002"/>
    </source>
</evidence>
<dbReference type="SUPFAM" id="SSF50998">
    <property type="entry name" value="Quinoprotein alcohol dehydrogenase-like"/>
    <property type="match status" value="1"/>
</dbReference>
<reference evidence="6" key="1">
    <citation type="submission" date="2021-04" db="EMBL/GenBank/DDBJ databases">
        <title>Pseudaminobacter soli sp. nov., isolated from paddy soil contaminated by heavy metals.</title>
        <authorList>
            <person name="Zhang K."/>
        </authorList>
    </citation>
    <scope>NUCLEOTIDE SEQUENCE</scope>
    <source>
        <strain evidence="6">19-2017</strain>
    </source>
</reference>
<comment type="similarity">
    <text evidence="2">Belongs to the bacterial PQQ dehydrogenase family.</text>
</comment>
<evidence type="ECO:0000259" key="5">
    <source>
        <dbReference type="Pfam" id="PF13360"/>
    </source>
</evidence>
<accession>A0A942E6Y8</accession>
<evidence type="ECO:0000259" key="4">
    <source>
        <dbReference type="Pfam" id="PF01011"/>
    </source>
</evidence>
<keyword evidence="3" id="KW-0560">Oxidoreductase</keyword>
<dbReference type="Gene3D" id="2.140.10.10">
    <property type="entry name" value="Quinoprotein alcohol dehydrogenase-like superfamily"/>
    <property type="match status" value="1"/>
</dbReference>
<dbReference type="AlphaFoldDB" id="A0A942E6Y8"/>
<dbReference type="InterPro" id="IPR011047">
    <property type="entry name" value="Quinoprotein_ADH-like_sf"/>
</dbReference>
<evidence type="ECO:0000313" key="7">
    <source>
        <dbReference type="Proteomes" id="UP000680348"/>
    </source>
</evidence>
<organism evidence="6 7">
    <name type="scientific">Pseudaminobacter soli</name>
    <name type="common">ex Zhang et al. 2022</name>
    <dbReference type="NCBI Taxonomy" id="2831468"/>
    <lineage>
        <taxon>Bacteria</taxon>
        <taxon>Pseudomonadati</taxon>
        <taxon>Pseudomonadota</taxon>
        <taxon>Alphaproteobacteria</taxon>
        <taxon>Hyphomicrobiales</taxon>
        <taxon>Phyllobacteriaceae</taxon>
        <taxon>Pseudaminobacter</taxon>
    </lineage>
</organism>
<dbReference type="InterPro" id="IPR018391">
    <property type="entry name" value="PQQ_b-propeller_rpt"/>
</dbReference>
<dbReference type="Pfam" id="PF13360">
    <property type="entry name" value="PQQ_2"/>
    <property type="match status" value="1"/>
</dbReference>
<proteinExistence type="inferred from homology"/>
<dbReference type="GO" id="GO:0016491">
    <property type="term" value="F:oxidoreductase activity"/>
    <property type="evidence" value="ECO:0007669"/>
    <property type="project" value="UniProtKB-KW"/>
</dbReference>
<dbReference type="Proteomes" id="UP000680348">
    <property type="component" value="Unassembled WGS sequence"/>
</dbReference>
<protein>
    <submittedName>
        <fullName evidence="6">PQQ-binding-like beta-propeller repeat protein</fullName>
    </submittedName>
</protein>
<gene>
    <name evidence="6" type="ORF">KEU06_27115</name>
</gene>
<sequence>MAGGSKQVKAGGGTYSSYALDPEAGLLYSPVGNPGPDFVRDYRKGDNLYTSSVIVLDAKTGELKGYHQLVKNDFHDWDLAASPILFTSKTGRKMVAVAGKNGYLYGLSRDLNDVFFRTPVTRVENVDAPLTAEGTRFLPGTQGGTNWYGPSYSPPLNALFVPAIDWATTIKLAAPGSLKHDPPKPFIGSANGFGEQDPQDQRFGHVTAVDADSGQVIWKYDADTLMVAPVTPTAGGVLFTGDTKGNFLAFDAATGRVLLKRDLGDPIGGGISTYMLDGTQYVAVSGGMKNPIIQSDSGPAWVAIFALPGQPKL</sequence>
<name>A0A942E6Y8_9HYPH</name>
<keyword evidence="7" id="KW-1185">Reference proteome</keyword>
<evidence type="ECO:0000256" key="2">
    <source>
        <dbReference type="ARBA" id="ARBA00008156"/>
    </source>
</evidence>
<dbReference type="InterPro" id="IPR002372">
    <property type="entry name" value="PQQ_rpt_dom"/>
</dbReference>